<dbReference type="Proteomes" id="UP000249720">
    <property type="component" value="Unassembled WGS sequence"/>
</dbReference>
<dbReference type="OrthoDB" id="672320at2"/>
<keyword evidence="2" id="KW-1185">Reference proteome</keyword>
<dbReference type="AlphaFoldDB" id="A0A2W7SLC4"/>
<dbReference type="RefSeq" id="WP_111294625.1">
    <property type="nucleotide sequence ID" value="NZ_QKZV01000003.1"/>
</dbReference>
<gene>
    <name evidence="1" type="ORF">LX80_01413</name>
</gene>
<evidence type="ECO:0000313" key="2">
    <source>
        <dbReference type="Proteomes" id="UP000249720"/>
    </source>
</evidence>
<reference evidence="1 2" key="1">
    <citation type="submission" date="2018-06" db="EMBL/GenBank/DDBJ databases">
        <title>Genomic Encyclopedia of Archaeal and Bacterial Type Strains, Phase II (KMG-II): from individual species to whole genera.</title>
        <authorList>
            <person name="Goeker M."/>
        </authorList>
    </citation>
    <scope>NUCLEOTIDE SEQUENCE [LARGE SCALE GENOMIC DNA]</scope>
    <source>
        <strain evidence="1 2">DSM 23241</strain>
    </source>
</reference>
<comment type="caution">
    <text evidence="1">The sequence shown here is derived from an EMBL/GenBank/DDBJ whole genome shotgun (WGS) entry which is preliminary data.</text>
</comment>
<evidence type="ECO:0000313" key="1">
    <source>
        <dbReference type="EMBL" id="PZX63755.1"/>
    </source>
</evidence>
<accession>A0A2W7SLC4</accession>
<protein>
    <submittedName>
        <fullName evidence="1">Uncharacterized protein</fullName>
    </submittedName>
</protein>
<sequence>MSKHPNKKAVDVIEKILDACYRYNPNALFILSLMHQYEERGSLSKKQLQGLHQKASKIPDMPQHWLSTLQAIILKMPERHKIAKETSVPSAVDAANPYEEFLPVIASILQKYPQHKGALLLQTKCNLKQLLTNEEKSQLKQWQKLLL</sequence>
<dbReference type="EMBL" id="QKZV01000003">
    <property type="protein sequence ID" value="PZX63755.1"/>
    <property type="molecule type" value="Genomic_DNA"/>
</dbReference>
<organism evidence="1 2">
    <name type="scientific">Hydrotalea sandarakina</name>
    <dbReference type="NCBI Taxonomy" id="1004304"/>
    <lineage>
        <taxon>Bacteria</taxon>
        <taxon>Pseudomonadati</taxon>
        <taxon>Bacteroidota</taxon>
        <taxon>Chitinophagia</taxon>
        <taxon>Chitinophagales</taxon>
        <taxon>Chitinophagaceae</taxon>
        <taxon>Hydrotalea</taxon>
    </lineage>
</organism>
<proteinExistence type="predicted"/>
<name>A0A2W7SLC4_9BACT</name>